<dbReference type="Proteomes" id="UP000230137">
    <property type="component" value="Unassembled WGS sequence"/>
</dbReference>
<dbReference type="InterPro" id="IPR038695">
    <property type="entry name" value="Saro_0823-like_sf"/>
</dbReference>
<dbReference type="Pfam" id="PF02643">
    <property type="entry name" value="DUF192"/>
    <property type="match status" value="1"/>
</dbReference>
<dbReference type="PANTHER" id="PTHR37953:SF1">
    <property type="entry name" value="UPF0127 PROTEIN MJ1496"/>
    <property type="match status" value="1"/>
</dbReference>
<evidence type="ECO:0000313" key="3">
    <source>
        <dbReference type="Proteomes" id="UP000230137"/>
    </source>
</evidence>
<gene>
    <name evidence="2" type="ORF">COX60_01310</name>
</gene>
<dbReference type="Gene3D" id="2.60.120.1140">
    <property type="entry name" value="Protein of unknown function DUF192"/>
    <property type="match status" value="1"/>
</dbReference>
<keyword evidence="1" id="KW-1133">Transmembrane helix</keyword>
<feature type="transmembrane region" description="Helical" evidence="1">
    <location>
        <begin position="6"/>
        <end position="25"/>
    </location>
</feature>
<dbReference type="EMBL" id="PFQF01000024">
    <property type="protein sequence ID" value="PJA20566.1"/>
    <property type="molecule type" value="Genomic_DNA"/>
</dbReference>
<sequence>MDYKKIIVWVIAIVLVIQIGYYFLFKNIIDLEKTNIKINQQIYSLWIADNDEERFQGLQNIEKLKNNQGMIFNFNESQNISFWNKNTFVNLAILWVDRNVIVGIDRLPQQSSDEIISVSSPQKIDQVIELNQNQIELNQVKVGDKITILK</sequence>
<evidence type="ECO:0000313" key="2">
    <source>
        <dbReference type="EMBL" id="PJA20566.1"/>
    </source>
</evidence>
<comment type="caution">
    <text evidence="2">The sequence shown here is derived from an EMBL/GenBank/DDBJ whole genome shotgun (WGS) entry which is preliminary data.</text>
</comment>
<keyword evidence="1" id="KW-0472">Membrane</keyword>
<dbReference type="InterPro" id="IPR003795">
    <property type="entry name" value="DUF192"/>
</dbReference>
<evidence type="ECO:0008006" key="4">
    <source>
        <dbReference type="Google" id="ProtNLM"/>
    </source>
</evidence>
<dbReference type="PANTHER" id="PTHR37953">
    <property type="entry name" value="UPF0127 PROTEIN MJ1496"/>
    <property type="match status" value="1"/>
</dbReference>
<proteinExistence type="predicted"/>
<evidence type="ECO:0000256" key="1">
    <source>
        <dbReference type="SAM" id="Phobius"/>
    </source>
</evidence>
<name>A0A2M7W4A0_9BACT</name>
<organism evidence="2 3">
    <name type="scientific">Candidatus Berkelbacteria bacterium CG_4_10_14_0_2_um_filter_35_9_33_12</name>
    <dbReference type="NCBI Taxonomy" id="1974499"/>
    <lineage>
        <taxon>Bacteria</taxon>
        <taxon>Candidatus Berkelbacteria</taxon>
    </lineage>
</organism>
<keyword evidence="1" id="KW-0812">Transmembrane</keyword>
<accession>A0A2M7W4A0</accession>
<reference evidence="3" key="1">
    <citation type="submission" date="2017-09" db="EMBL/GenBank/DDBJ databases">
        <title>Depth-based differentiation of microbial function through sediment-hosted aquifers and enrichment of novel symbionts in the deep terrestrial subsurface.</title>
        <authorList>
            <person name="Probst A.J."/>
            <person name="Ladd B."/>
            <person name="Jarett J.K."/>
            <person name="Geller-Mcgrath D.E."/>
            <person name="Sieber C.M.K."/>
            <person name="Emerson J.B."/>
            <person name="Anantharaman K."/>
            <person name="Thomas B.C."/>
            <person name="Malmstrom R."/>
            <person name="Stieglmeier M."/>
            <person name="Klingl A."/>
            <person name="Woyke T."/>
            <person name="Ryan C.M."/>
            <person name="Banfield J.F."/>
        </authorList>
    </citation>
    <scope>NUCLEOTIDE SEQUENCE [LARGE SCALE GENOMIC DNA]</scope>
</reference>
<protein>
    <recommendedName>
        <fullName evidence="4">DUF192 domain-containing protein</fullName>
    </recommendedName>
</protein>
<dbReference type="AlphaFoldDB" id="A0A2M7W4A0"/>